<dbReference type="Gene3D" id="3.30.70.1890">
    <property type="match status" value="1"/>
</dbReference>
<name>A0A0F8HF24_METMZ</name>
<dbReference type="CDD" id="cd21141">
    <property type="entry name" value="Cas6_III-like"/>
    <property type="match status" value="1"/>
</dbReference>
<dbReference type="Pfam" id="PF10040">
    <property type="entry name" value="CRISPR_Cas6"/>
    <property type="match status" value="1"/>
</dbReference>
<dbReference type="PATRIC" id="fig|2209.72.peg.118"/>
<dbReference type="Proteomes" id="UP000034817">
    <property type="component" value="Unassembled WGS sequence"/>
</dbReference>
<evidence type="ECO:0000313" key="2">
    <source>
        <dbReference type="EMBL" id="KKG76277.1"/>
    </source>
</evidence>
<comment type="caution">
    <text evidence="2">The sequence shown here is derived from an EMBL/GenBank/DDBJ whole genome shotgun (WGS) entry which is preliminary data.</text>
</comment>
<organism evidence="2 3">
    <name type="scientific">Methanosarcina mazei</name>
    <name type="common">Methanosarcina frisia</name>
    <dbReference type="NCBI Taxonomy" id="2209"/>
    <lineage>
        <taxon>Archaea</taxon>
        <taxon>Methanobacteriati</taxon>
        <taxon>Methanobacteriota</taxon>
        <taxon>Stenosarchaea group</taxon>
        <taxon>Methanomicrobia</taxon>
        <taxon>Methanosarcinales</taxon>
        <taxon>Methanosarcinaceae</taxon>
        <taxon>Methanosarcina</taxon>
    </lineage>
</organism>
<gene>
    <name evidence="2" type="ORF">DU55_00525</name>
</gene>
<dbReference type="InterPro" id="IPR045747">
    <property type="entry name" value="CRISPR-assoc_prot_Cas6_N_sf"/>
</dbReference>
<feature type="domain" description="CRISPR-associated protein Cas6 C-terminal" evidence="1">
    <location>
        <begin position="149"/>
        <end position="280"/>
    </location>
</feature>
<dbReference type="InterPro" id="IPR019267">
    <property type="entry name" value="CRISPR-assoc_Cas6_C"/>
</dbReference>
<proteinExistence type="predicted"/>
<reference evidence="2 3" key="1">
    <citation type="journal article" date="2015" name="ISME J.">
        <title>Genomic and phenotypic differentiation among Methanosarcina mazei populations from Columbia River sediment.</title>
        <authorList>
            <person name="Youngblut N.D."/>
            <person name="Wirth J.S."/>
            <person name="Henriksen J.R."/>
            <person name="Smith M."/>
            <person name="Simon H."/>
            <person name="Metcalf W.W."/>
            <person name="Whitaker R.J."/>
        </authorList>
    </citation>
    <scope>NUCLEOTIDE SEQUENCE [LARGE SCALE GENOMIC DNA]</scope>
    <source>
        <strain evidence="2 3">3.H.A.2.4</strain>
    </source>
</reference>
<evidence type="ECO:0000313" key="3">
    <source>
        <dbReference type="Proteomes" id="UP000034817"/>
    </source>
</evidence>
<dbReference type="RefSeq" id="WP_048049986.1">
    <property type="nucleotide sequence ID" value="NZ_JJPP01000155.1"/>
</dbReference>
<sequence>MPQKISLKFKPKAKFEISASNGYQIYSALLAKIKSNNEEISKHIHDSSIGSISISGLNGRFRKGERPNYKIITPENLYETRIGIIDPKESDIFKSLISQLIFSISEESIAIELDGGDLEVVECQSQDESFEEILRKVAELSGKTISININFKTPTCIQYKNSKSYEMFPHRTAVFNSLISKWNSVCPGELKMDLERDEISRYILEMPDANSYQTHNVMVNTIFDKNKGHFRPIFNPGFTGKCTYSFSRNVPQYIRNAILILSIFAEYSGVGSAVSRGCGCVDVEILQAKGMM</sequence>
<accession>A0A0F8HF24</accession>
<dbReference type="Gene3D" id="3.30.70.1900">
    <property type="match status" value="1"/>
</dbReference>
<evidence type="ECO:0000259" key="1">
    <source>
        <dbReference type="Pfam" id="PF10040"/>
    </source>
</evidence>
<dbReference type="EMBL" id="JJPP01000155">
    <property type="protein sequence ID" value="KKG76277.1"/>
    <property type="molecule type" value="Genomic_DNA"/>
</dbReference>
<protein>
    <recommendedName>
        <fullName evidence="1">CRISPR-associated protein Cas6 C-terminal domain-containing protein</fullName>
    </recommendedName>
</protein>
<dbReference type="AlphaFoldDB" id="A0A0F8HF24"/>